<sequence>MSNLSANAQLLGNLEHTTAELLEGMTEERGRGFASDNESWAALKGYLERAEKMRKDIEKVHKEMWDAIKDQNDDAYRALANELTRASSALAAEWITVSVLGKIAVEMTDE</sequence>
<dbReference type="EMBL" id="BK016164">
    <property type="protein sequence ID" value="DAF99357.1"/>
    <property type="molecule type" value="Genomic_DNA"/>
</dbReference>
<evidence type="ECO:0000313" key="1">
    <source>
        <dbReference type="EMBL" id="DAF99357.1"/>
    </source>
</evidence>
<name>A0A8S5UY00_9CAUD</name>
<protein>
    <submittedName>
        <fullName evidence="1">Uncharacterized protein</fullName>
    </submittedName>
</protein>
<organism evidence="1">
    <name type="scientific">Myoviridae sp. ct7113</name>
    <dbReference type="NCBI Taxonomy" id="2825037"/>
    <lineage>
        <taxon>Viruses</taxon>
        <taxon>Duplodnaviria</taxon>
        <taxon>Heunggongvirae</taxon>
        <taxon>Uroviricota</taxon>
        <taxon>Caudoviricetes</taxon>
    </lineage>
</organism>
<accession>A0A8S5UY00</accession>
<reference evidence="1" key="1">
    <citation type="journal article" date="2021" name="Proc. Natl. Acad. Sci. U.S.A.">
        <title>A Catalog of Tens of Thousands of Viruses from Human Metagenomes Reveals Hidden Associations with Chronic Diseases.</title>
        <authorList>
            <person name="Tisza M.J."/>
            <person name="Buck C.B."/>
        </authorList>
    </citation>
    <scope>NUCLEOTIDE SEQUENCE</scope>
    <source>
        <strain evidence="1">Ct7113</strain>
    </source>
</reference>
<proteinExistence type="predicted"/>